<name>A0A814RJI0_9BILA</name>
<organism evidence="2 3">
    <name type="scientific">Brachionus calyciflorus</name>
    <dbReference type="NCBI Taxonomy" id="104777"/>
    <lineage>
        <taxon>Eukaryota</taxon>
        <taxon>Metazoa</taxon>
        <taxon>Spiralia</taxon>
        <taxon>Gnathifera</taxon>
        <taxon>Rotifera</taxon>
        <taxon>Eurotatoria</taxon>
        <taxon>Monogononta</taxon>
        <taxon>Pseudotrocha</taxon>
        <taxon>Ploima</taxon>
        <taxon>Brachionidae</taxon>
        <taxon>Brachionus</taxon>
    </lineage>
</organism>
<feature type="non-terminal residue" evidence="2">
    <location>
        <position position="562"/>
    </location>
</feature>
<dbReference type="EMBL" id="CAJNOC010009890">
    <property type="protein sequence ID" value="CAF1134063.1"/>
    <property type="molecule type" value="Genomic_DNA"/>
</dbReference>
<reference evidence="2" key="1">
    <citation type="submission" date="2021-02" db="EMBL/GenBank/DDBJ databases">
        <authorList>
            <person name="Nowell W R."/>
        </authorList>
    </citation>
    <scope>NUCLEOTIDE SEQUENCE</scope>
    <source>
        <strain evidence="2">Ploen Becks lab</strain>
    </source>
</reference>
<dbReference type="GO" id="GO:0031012">
    <property type="term" value="C:extracellular matrix"/>
    <property type="evidence" value="ECO:0007669"/>
    <property type="project" value="TreeGrafter"/>
</dbReference>
<gene>
    <name evidence="2" type="ORF">OXX778_LOCUS22604</name>
</gene>
<protein>
    <recommendedName>
        <fullName evidence="1">Endonuclease/exonuclease/phosphatase domain-containing protein</fullName>
    </recommendedName>
</protein>
<evidence type="ECO:0000259" key="1">
    <source>
        <dbReference type="Pfam" id="PF03372"/>
    </source>
</evidence>
<evidence type="ECO:0000313" key="3">
    <source>
        <dbReference type="Proteomes" id="UP000663879"/>
    </source>
</evidence>
<feature type="non-terminal residue" evidence="2">
    <location>
        <position position="1"/>
    </location>
</feature>
<dbReference type="Gene3D" id="3.60.10.10">
    <property type="entry name" value="Endonuclease/exonuclease/phosphatase"/>
    <property type="match status" value="1"/>
</dbReference>
<dbReference type="GO" id="GO:0007508">
    <property type="term" value="P:larval heart development"/>
    <property type="evidence" value="ECO:0007669"/>
    <property type="project" value="TreeGrafter"/>
</dbReference>
<keyword evidence="3" id="KW-1185">Reference proteome</keyword>
<dbReference type="PANTHER" id="PTHR33395">
    <property type="entry name" value="TRANSCRIPTASE, PUTATIVE-RELATED-RELATED"/>
    <property type="match status" value="1"/>
</dbReference>
<dbReference type="GO" id="GO:0061343">
    <property type="term" value="P:cell adhesion involved in heart morphogenesis"/>
    <property type="evidence" value="ECO:0007669"/>
    <property type="project" value="TreeGrafter"/>
</dbReference>
<dbReference type="SUPFAM" id="SSF56219">
    <property type="entry name" value="DNase I-like"/>
    <property type="match status" value="1"/>
</dbReference>
<dbReference type="OrthoDB" id="5953030at2759"/>
<dbReference type="PANTHER" id="PTHR33395:SF22">
    <property type="entry name" value="REVERSE TRANSCRIPTASE DOMAIN-CONTAINING PROTEIN"/>
    <property type="match status" value="1"/>
</dbReference>
<comment type="caution">
    <text evidence="2">The sequence shown here is derived from an EMBL/GenBank/DDBJ whole genome shotgun (WGS) entry which is preliminary data.</text>
</comment>
<proteinExistence type="predicted"/>
<dbReference type="Pfam" id="PF03372">
    <property type="entry name" value="Exo_endo_phos"/>
    <property type="match status" value="1"/>
</dbReference>
<dbReference type="GO" id="GO:0003824">
    <property type="term" value="F:catalytic activity"/>
    <property type="evidence" value="ECO:0007669"/>
    <property type="project" value="InterPro"/>
</dbReference>
<accession>A0A814RJI0</accession>
<dbReference type="Proteomes" id="UP000663879">
    <property type="component" value="Unassembled WGS sequence"/>
</dbReference>
<dbReference type="AlphaFoldDB" id="A0A814RJI0"/>
<feature type="domain" description="Endonuclease/exonuclease/phosphatase" evidence="1">
    <location>
        <begin position="22"/>
        <end position="151"/>
    </location>
</feature>
<evidence type="ECO:0000313" key="2">
    <source>
        <dbReference type="EMBL" id="CAF1134063.1"/>
    </source>
</evidence>
<sequence length="562" mass="65449">MVIQFDFNILHLNINSVINKGFELQKILNEANYDIVLISETKLTSSRPIKQFQNSKYNELFYNRPNNEFGLLGGGLLVYIKNGLKITKQKISSTLFEYIFIQVDIHGVLVNLILSYKPPNQKNELYLEELDNLIFSLDSNIPLFVIGDLNMESAINENFIEFLSNQSLINFMIEPTRTKTRFFKDKLLRKTKISNLDVILHNSNLIEDTLTIECPFSDHNFIAAKIKFSKVKAENKFIQGRNLSGKNICLIIEEISKINFLNVESISCIDTQWCTFKTEIQKILDKIAPIKEFKIKSKDMFPWFDDELLYITHCRDSAYKTFARDKQNGLNYALFYYWKHEFKRQYEQKMIKYFESKTMYDFKNSKKFWEFYSTHIKIKSDKTQKINFTNEISFNGTNADTIPKISELFNFFFTSIKSDSVTDHDDCSNFCDQFFDQLIDNGKIKANIFKFKPVSETDVVEQLDRLAESSGAGYDGIPTKILKCASQYITKLLCVIFNKCLSDGKIPDDFKIAVVTPLYKNKGAIDDINNYRGISVLSPIAKVFEKLLYKQIYAYFIQNKLI</sequence>
<dbReference type="InterPro" id="IPR005135">
    <property type="entry name" value="Endo/exonuclease/phosphatase"/>
</dbReference>
<dbReference type="InterPro" id="IPR036691">
    <property type="entry name" value="Endo/exonu/phosph_ase_sf"/>
</dbReference>